<evidence type="ECO:0000256" key="8">
    <source>
        <dbReference type="ARBA" id="ARBA00023065"/>
    </source>
</evidence>
<comment type="similarity">
    <text evidence="2 11 12">Belongs to the ATPase A chain family.</text>
</comment>
<keyword evidence="6 11" id="KW-0375">Hydrogen ion transport</keyword>
<evidence type="ECO:0000256" key="4">
    <source>
        <dbReference type="ARBA" id="ARBA00022547"/>
    </source>
</evidence>
<keyword evidence="4 11" id="KW-0138">CF(0)</keyword>
<keyword evidence="11" id="KW-1003">Cell membrane</keyword>
<evidence type="ECO:0000256" key="1">
    <source>
        <dbReference type="ARBA" id="ARBA00004141"/>
    </source>
</evidence>
<sequence length="359" mass="39907">MQWKYKILFFLAWLSLPFRAAAEQSGPDVIGVVMEHIGDSYEWHITTAGEREWTLHLPVIVRSRTTGWHCFSSARLHGGAEYEGLRIASEGDHAGRIVERQADGSDVRPLDLSITKTAAGLLINSALVVALVLGVARWYRRHRVTEEAPRGVVGLFEMLCSSLLDGIIRPCVGERWRRFAPYLLTVFFFILVNNLMGLIPIFPAGANVTGNIAVTLVLAVATFLAINLFGTKHYWKDIFWPDVPTWLKVPVPIMPLIEFVGILTKPFALMIRLFANIMAGHSVILILTCIVFVTAEMGAAVCGSMTVVSVLLSVFMNCLELLVAFLQAYVFTMLSAVFIGLAQETPRTEQNETCRILNK</sequence>
<name>A0ABV1H0V9_9BACT</name>
<evidence type="ECO:0000256" key="11">
    <source>
        <dbReference type="HAMAP-Rule" id="MF_01393"/>
    </source>
</evidence>
<protein>
    <recommendedName>
        <fullName evidence="11 12">ATP synthase subunit a</fullName>
    </recommendedName>
    <alternativeName>
        <fullName evidence="11">ATP synthase F0 sector subunit a</fullName>
    </alternativeName>
    <alternativeName>
        <fullName evidence="11">F-ATPase subunit 6</fullName>
    </alternativeName>
</protein>
<feature type="transmembrane region" description="Helical" evidence="11">
    <location>
        <begin position="118"/>
        <end position="139"/>
    </location>
</feature>
<organism evidence="14 15">
    <name type="scientific">Alistipes intestinihominis</name>
    <dbReference type="NCBI Taxonomy" id="3133172"/>
    <lineage>
        <taxon>Bacteria</taxon>
        <taxon>Pseudomonadati</taxon>
        <taxon>Bacteroidota</taxon>
        <taxon>Bacteroidia</taxon>
        <taxon>Bacteroidales</taxon>
        <taxon>Rikenellaceae</taxon>
        <taxon>Alistipes</taxon>
    </lineage>
</organism>
<dbReference type="Gene3D" id="1.20.120.220">
    <property type="entry name" value="ATP synthase, F0 complex, subunit A"/>
    <property type="match status" value="1"/>
</dbReference>
<dbReference type="SUPFAM" id="SSF81336">
    <property type="entry name" value="F1F0 ATP synthase subunit A"/>
    <property type="match status" value="1"/>
</dbReference>
<gene>
    <name evidence="11 14" type="primary">atpB</name>
    <name evidence="14" type="ORF">WMO46_15275</name>
</gene>
<reference evidence="14 15" key="1">
    <citation type="submission" date="2024-03" db="EMBL/GenBank/DDBJ databases">
        <title>Human intestinal bacterial collection.</title>
        <authorList>
            <person name="Pauvert C."/>
            <person name="Hitch T.C.A."/>
            <person name="Clavel T."/>
        </authorList>
    </citation>
    <scope>NUCLEOTIDE SEQUENCE [LARGE SCALE GENOMIC DNA]</scope>
    <source>
        <strain evidence="14 15">CLA-KB-H122</strain>
    </source>
</reference>
<dbReference type="EMBL" id="JBBMFL010000030">
    <property type="protein sequence ID" value="MEQ2546305.1"/>
    <property type="molecule type" value="Genomic_DNA"/>
</dbReference>
<dbReference type="RefSeq" id="WP_349094634.1">
    <property type="nucleotide sequence ID" value="NZ_JBBMFL010000030.1"/>
</dbReference>
<dbReference type="PANTHER" id="PTHR11410">
    <property type="entry name" value="ATP SYNTHASE SUBUNIT A"/>
    <property type="match status" value="1"/>
</dbReference>
<feature type="transmembrane region" description="Helical" evidence="11">
    <location>
        <begin position="321"/>
        <end position="342"/>
    </location>
</feature>
<accession>A0ABV1H0V9</accession>
<keyword evidence="9 11" id="KW-0472">Membrane</keyword>
<proteinExistence type="inferred from homology"/>
<comment type="function">
    <text evidence="11 12">Key component of the proton channel; it plays a direct role in the translocation of protons across the membrane.</text>
</comment>
<dbReference type="NCBIfam" id="TIGR01131">
    <property type="entry name" value="ATP_synt_6_or_A"/>
    <property type="match status" value="1"/>
</dbReference>
<evidence type="ECO:0000256" key="5">
    <source>
        <dbReference type="ARBA" id="ARBA00022692"/>
    </source>
</evidence>
<feature type="transmembrane region" description="Helical" evidence="11">
    <location>
        <begin position="180"/>
        <end position="201"/>
    </location>
</feature>
<evidence type="ECO:0000256" key="7">
    <source>
        <dbReference type="ARBA" id="ARBA00022989"/>
    </source>
</evidence>
<comment type="caution">
    <text evidence="14">The sequence shown here is derived from an EMBL/GenBank/DDBJ whole genome shotgun (WGS) entry which is preliminary data.</text>
</comment>
<evidence type="ECO:0000256" key="9">
    <source>
        <dbReference type="ARBA" id="ARBA00023136"/>
    </source>
</evidence>
<dbReference type="PRINTS" id="PR00123">
    <property type="entry name" value="ATPASEA"/>
</dbReference>
<keyword evidence="7 11" id="KW-1133">Transmembrane helix</keyword>
<evidence type="ECO:0000256" key="6">
    <source>
        <dbReference type="ARBA" id="ARBA00022781"/>
    </source>
</evidence>
<keyword evidence="15" id="KW-1185">Reference proteome</keyword>
<dbReference type="Pfam" id="PF00119">
    <property type="entry name" value="ATP-synt_A"/>
    <property type="match status" value="1"/>
</dbReference>
<feature type="chain" id="PRO_5047222162" description="ATP synthase subunit a" evidence="13">
    <location>
        <begin position="21"/>
        <end position="359"/>
    </location>
</feature>
<comment type="subcellular location">
    <subcellularLocation>
        <location evidence="11 12">Cell membrane</location>
        <topology evidence="11 12">Multi-pass membrane protein</topology>
    </subcellularLocation>
    <subcellularLocation>
        <location evidence="1">Membrane</location>
        <topology evidence="1">Multi-pass membrane protein</topology>
    </subcellularLocation>
</comment>
<evidence type="ECO:0000256" key="2">
    <source>
        <dbReference type="ARBA" id="ARBA00006810"/>
    </source>
</evidence>
<dbReference type="InterPro" id="IPR000568">
    <property type="entry name" value="ATP_synth_F0_asu"/>
</dbReference>
<evidence type="ECO:0000313" key="14">
    <source>
        <dbReference type="EMBL" id="MEQ2546305.1"/>
    </source>
</evidence>
<feature type="transmembrane region" description="Helical" evidence="11">
    <location>
        <begin position="283"/>
        <end position="315"/>
    </location>
</feature>
<keyword evidence="3 11" id="KW-0813">Transport</keyword>
<evidence type="ECO:0000256" key="12">
    <source>
        <dbReference type="RuleBase" id="RU000483"/>
    </source>
</evidence>
<keyword evidence="10 11" id="KW-0066">ATP synthesis</keyword>
<dbReference type="PANTHER" id="PTHR11410:SF0">
    <property type="entry name" value="ATP SYNTHASE SUBUNIT A"/>
    <property type="match status" value="1"/>
</dbReference>
<dbReference type="InterPro" id="IPR035908">
    <property type="entry name" value="F0_ATP_A_sf"/>
</dbReference>
<keyword evidence="8 11" id="KW-0406">Ion transport</keyword>
<dbReference type="CDD" id="cd00310">
    <property type="entry name" value="ATP-synt_Fo_a_6"/>
    <property type="match status" value="1"/>
</dbReference>
<dbReference type="InterPro" id="IPR045083">
    <property type="entry name" value="ATP_synth_F0_asu_bact/mt"/>
</dbReference>
<feature type="transmembrane region" description="Helical" evidence="11">
    <location>
        <begin position="208"/>
        <end position="229"/>
    </location>
</feature>
<evidence type="ECO:0000256" key="13">
    <source>
        <dbReference type="SAM" id="SignalP"/>
    </source>
</evidence>
<evidence type="ECO:0000256" key="3">
    <source>
        <dbReference type="ARBA" id="ARBA00022448"/>
    </source>
</evidence>
<keyword evidence="13" id="KW-0732">Signal</keyword>
<dbReference type="Proteomes" id="UP001460202">
    <property type="component" value="Unassembled WGS sequence"/>
</dbReference>
<keyword evidence="5 11" id="KW-0812">Transmembrane</keyword>
<feature type="signal peptide" evidence="13">
    <location>
        <begin position="1"/>
        <end position="20"/>
    </location>
</feature>
<evidence type="ECO:0000256" key="10">
    <source>
        <dbReference type="ARBA" id="ARBA00023310"/>
    </source>
</evidence>
<evidence type="ECO:0000313" key="15">
    <source>
        <dbReference type="Proteomes" id="UP001460202"/>
    </source>
</evidence>
<dbReference type="HAMAP" id="MF_01393">
    <property type="entry name" value="ATP_synth_a_bact"/>
    <property type="match status" value="1"/>
</dbReference>